<evidence type="ECO:0000256" key="1">
    <source>
        <dbReference type="SAM" id="MobiDB-lite"/>
    </source>
</evidence>
<proteinExistence type="predicted"/>
<dbReference type="EMBL" id="JAIFTX010000007">
    <property type="protein sequence ID" value="MBX7290310.1"/>
    <property type="molecule type" value="Genomic_DNA"/>
</dbReference>
<feature type="region of interest" description="Disordered" evidence="1">
    <location>
        <begin position="176"/>
        <end position="196"/>
    </location>
</feature>
<dbReference type="RefSeq" id="WP_021876529.1">
    <property type="nucleotide sequence ID" value="NZ_CP018624.1"/>
</dbReference>
<feature type="compositionally biased region" description="Basic and acidic residues" evidence="1">
    <location>
        <begin position="178"/>
        <end position="189"/>
    </location>
</feature>
<reference evidence="3 4" key="1">
    <citation type="submission" date="2021-08" db="EMBL/GenBank/DDBJ databases">
        <title>Genome sequence analysis of Clostridium chauvoei strains of European origin and evaluation of typing options for outbreak investigations.</title>
        <authorList>
            <person name="Abdel-Glil M."/>
            <person name="Thomas P."/>
            <person name="Seyboldt C."/>
        </authorList>
    </citation>
    <scope>NUCLEOTIDE SEQUENCE [LARGE SCALE GENOMIC DNA]</scope>
    <source>
        <strain evidence="3 4">S0260-09</strain>
    </source>
</reference>
<sequence>MGDYSEEYRKYYQELKSKANIKEKGYEESPKEEPIILNQKYDVYPNTSSSYRGTYIKSYPGNYQGNYRGNYRGTGMGYNNRNQEIPKVNRYVRGVIIRLTGTALLFISVLALKVMPYEQARGFYGKCKAVVSENFNYLGFMETIKKFGGETAKEVQGKIDELQKGNMFDVSKDEDDVQGFKEEGQKENVDNINNKN</sequence>
<keyword evidence="2" id="KW-0472">Membrane</keyword>
<keyword evidence="2" id="KW-1133">Transmembrane helix</keyword>
<feature type="transmembrane region" description="Helical" evidence="2">
    <location>
        <begin position="91"/>
        <end position="112"/>
    </location>
</feature>
<evidence type="ECO:0000313" key="4">
    <source>
        <dbReference type="Proteomes" id="UP000775179"/>
    </source>
</evidence>
<comment type="caution">
    <text evidence="3">The sequence shown here is derived from an EMBL/GenBank/DDBJ whole genome shotgun (WGS) entry which is preliminary data.</text>
</comment>
<dbReference type="KEGG" id="cchv:BTM20_11710"/>
<dbReference type="AlphaFoldDB" id="A0ABD4RGC6"/>
<accession>A0ABD4RGC6</accession>
<protein>
    <submittedName>
        <fullName evidence="3">Uncharacterized protein</fullName>
    </submittedName>
</protein>
<evidence type="ECO:0000256" key="2">
    <source>
        <dbReference type="SAM" id="Phobius"/>
    </source>
</evidence>
<evidence type="ECO:0000313" key="3">
    <source>
        <dbReference type="EMBL" id="MBX7290310.1"/>
    </source>
</evidence>
<keyword evidence="2" id="KW-0812">Transmembrane</keyword>
<dbReference type="Proteomes" id="UP000775179">
    <property type="component" value="Unassembled WGS sequence"/>
</dbReference>
<name>A0ABD4RGC6_9CLOT</name>
<dbReference type="GeneID" id="66302541"/>
<gene>
    <name evidence="3" type="ORF">K4H94_04510</name>
</gene>
<organism evidence="3 4">
    <name type="scientific">Clostridium chauvoei</name>
    <dbReference type="NCBI Taxonomy" id="46867"/>
    <lineage>
        <taxon>Bacteria</taxon>
        <taxon>Bacillati</taxon>
        <taxon>Bacillota</taxon>
        <taxon>Clostridia</taxon>
        <taxon>Eubacteriales</taxon>
        <taxon>Clostridiaceae</taxon>
        <taxon>Clostridium</taxon>
    </lineage>
</organism>